<dbReference type="SUPFAM" id="SSF51735">
    <property type="entry name" value="NAD(P)-binding Rossmann-fold domains"/>
    <property type="match status" value="1"/>
</dbReference>
<dbReference type="AlphaFoldDB" id="A0AAD7QRN4"/>
<dbReference type="Proteomes" id="UP001217417">
    <property type="component" value="Unassembled WGS sequence"/>
</dbReference>
<dbReference type="GeneID" id="80885546"/>
<gene>
    <name evidence="2" type="ORF">POJ06DRAFT_292114</name>
</gene>
<dbReference type="InterPro" id="IPR051783">
    <property type="entry name" value="NAD(P)-dependent_oxidoreduct"/>
</dbReference>
<evidence type="ECO:0000313" key="3">
    <source>
        <dbReference type="Proteomes" id="UP001217417"/>
    </source>
</evidence>
<dbReference type="PANTHER" id="PTHR48079">
    <property type="entry name" value="PROTEIN YEEZ"/>
    <property type="match status" value="1"/>
</dbReference>
<dbReference type="RefSeq" id="XP_056041987.1">
    <property type="nucleotide sequence ID" value="XM_056190380.1"/>
</dbReference>
<evidence type="ECO:0000259" key="1">
    <source>
        <dbReference type="Pfam" id="PF13460"/>
    </source>
</evidence>
<sequence>MSARKILVTGATGFVGGSVLAQLLSSTHSSIRELNITAIVRRQEQADILAKNGINAELFNGLDDTEQLRRIASKYDIVLHCATGRHTFAAEALVLGLGDGMKKNGQQAYYIHTTGTSNLAYSIVSNPNAALRDFSDADDDIYEEELRRDAEQLYLQRRTDLVVLETAEKTGVKPYLMMPPTIYGRGLGLFKTQSIQIPFTIRHTINAGYPEYIGDGSGTVGYVHIADLAVLYELLLSKILEGADIPYGRKGYYFSNTSAFTWKDLNEKLGVIGYRSGALKSPTPVSITLEEAAERWGFIEGNQLLLETNHAGRSKTTPKRAYELGWVPEKTAADWDTELEETWKAVAAEQLK</sequence>
<keyword evidence="3" id="KW-1185">Reference proteome</keyword>
<reference evidence="2" key="1">
    <citation type="submission" date="2023-03" db="EMBL/GenBank/DDBJ databases">
        <title>Near-Complete genome sequence of Lipomyces tetrasporous NRRL Y-64009, an oleaginous yeast capable of growing on lignocellulosic hydrolysates.</title>
        <authorList>
            <consortium name="Lawrence Berkeley National Laboratory"/>
            <person name="Jagtap S.S."/>
            <person name="Liu J.-J."/>
            <person name="Walukiewicz H.E."/>
            <person name="Pangilinan J."/>
            <person name="Lipzen A."/>
            <person name="Ahrendt S."/>
            <person name="Koriabine M."/>
            <person name="Cobaugh K."/>
            <person name="Salamov A."/>
            <person name="Yoshinaga Y."/>
            <person name="Ng V."/>
            <person name="Daum C."/>
            <person name="Grigoriev I.V."/>
            <person name="Slininger P.J."/>
            <person name="Dien B.S."/>
            <person name="Jin Y.-S."/>
            <person name="Rao C.V."/>
        </authorList>
    </citation>
    <scope>NUCLEOTIDE SEQUENCE</scope>
    <source>
        <strain evidence="2">NRRL Y-64009</strain>
    </source>
</reference>
<dbReference type="InterPro" id="IPR036291">
    <property type="entry name" value="NAD(P)-bd_dom_sf"/>
</dbReference>
<dbReference type="Gene3D" id="3.40.50.720">
    <property type="entry name" value="NAD(P)-binding Rossmann-like Domain"/>
    <property type="match status" value="2"/>
</dbReference>
<accession>A0AAD7QRN4</accession>
<name>A0AAD7QRN4_9ASCO</name>
<dbReference type="InterPro" id="IPR016040">
    <property type="entry name" value="NAD(P)-bd_dom"/>
</dbReference>
<evidence type="ECO:0000313" key="2">
    <source>
        <dbReference type="EMBL" id="KAJ8098537.1"/>
    </source>
</evidence>
<organism evidence="2 3">
    <name type="scientific">Lipomyces tetrasporus</name>
    <dbReference type="NCBI Taxonomy" id="54092"/>
    <lineage>
        <taxon>Eukaryota</taxon>
        <taxon>Fungi</taxon>
        <taxon>Dikarya</taxon>
        <taxon>Ascomycota</taxon>
        <taxon>Saccharomycotina</taxon>
        <taxon>Lipomycetes</taxon>
        <taxon>Lipomycetales</taxon>
        <taxon>Lipomycetaceae</taxon>
        <taxon>Lipomyces</taxon>
    </lineage>
</organism>
<feature type="domain" description="NAD(P)-binding" evidence="1">
    <location>
        <begin position="10"/>
        <end position="143"/>
    </location>
</feature>
<protein>
    <recommendedName>
        <fullName evidence="1">NAD(P)-binding domain-containing protein</fullName>
    </recommendedName>
</protein>
<dbReference type="GO" id="GO:0005737">
    <property type="term" value="C:cytoplasm"/>
    <property type="evidence" value="ECO:0007669"/>
    <property type="project" value="TreeGrafter"/>
</dbReference>
<dbReference type="Pfam" id="PF13460">
    <property type="entry name" value="NAD_binding_10"/>
    <property type="match status" value="1"/>
</dbReference>
<comment type="caution">
    <text evidence="2">The sequence shown here is derived from an EMBL/GenBank/DDBJ whole genome shotgun (WGS) entry which is preliminary data.</text>
</comment>
<dbReference type="GO" id="GO:0004029">
    <property type="term" value="F:aldehyde dehydrogenase (NAD+) activity"/>
    <property type="evidence" value="ECO:0007669"/>
    <property type="project" value="TreeGrafter"/>
</dbReference>
<proteinExistence type="predicted"/>
<dbReference type="EMBL" id="JARPMG010000008">
    <property type="protein sequence ID" value="KAJ8098537.1"/>
    <property type="molecule type" value="Genomic_DNA"/>
</dbReference>
<dbReference type="PANTHER" id="PTHR48079:SF6">
    <property type="entry name" value="NAD(P)-BINDING DOMAIN-CONTAINING PROTEIN-RELATED"/>
    <property type="match status" value="1"/>
</dbReference>